<dbReference type="EMBL" id="AOMB01000013">
    <property type="protein sequence ID" value="EMA40141.1"/>
    <property type="molecule type" value="Genomic_DNA"/>
</dbReference>
<protein>
    <submittedName>
        <fullName evidence="1">Uncharacterized protein</fullName>
    </submittedName>
</protein>
<dbReference type="AlphaFoldDB" id="M0M370"/>
<comment type="caution">
    <text evidence="1">The sequence shown here is derived from an EMBL/GenBank/DDBJ whole genome shotgun (WGS) entry which is preliminary data.</text>
</comment>
<proteinExistence type="predicted"/>
<name>M0M370_9EURY</name>
<accession>M0M370</accession>
<reference evidence="1 2" key="1">
    <citation type="journal article" date="2014" name="PLoS Genet.">
        <title>Phylogenetically driven sequencing of extremely halophilic archaea reveals strategies for static and dynamic osmo-response.</title>
        <authorList>
            <person name="Becker E.A."/>
            <person name="Seitzer P.M."/>
            <person name="Tritt A."/>
            <person name="Larsen D."/>
            <person name="Krusor M."/>
            <person name="Yao A.I."/>
            <person name="Wu D."/>
            <person name="Madern D."/>
            <person name="Eisen J.A."/>
            <person name="Darling A.E."/>
            <person name="Facciotti M.T."/>
        </authorList>
    </citation>
    <scope>NUCLEOTIDE SEQUENCE [LARGE SCALE GENOMIC DNA]</scope>
    <source>
        <strain evidence="1 2">100A6</strain>
    </source>
</reference>
<dbReference type="OrthoDB" id="260878at2157"/>
<dbReference type="Proteomes" id="UP000011566">
    <property type="component" value="Unassembled WGS sequence"/>
</dbReference>
<keyword evidence="2" id="KW-1185">Reference proteome</keyword>
<organism evidence="1 2">
    <name type="scientific">Halococcus hamelinensis 100A6</name>
    <dbReference type="NCBI Taxonomy" id="1132509"/>
    <lineage>
        <taxon>Archaea</taxon>
        <taxon>Methanobacteriati</taxon>
        <taxon>Methanobacteriota</taxon>
        <taxon>Stenosarchaea group</taxon>
        <taxon>Halobacteria</taxon>
        <taxon>Halobacteriales</taxon>
        <taxon>Halococcaceae</taxon>
        <taxon>Halococcus</taxon>
    </lineage>
</organism>
<dbReference type="PATRIC" id="fig|1132509.6.peg.1140"/>
<gene>
    <name evidence="1" type="ORF">C447_04942</name>
</gene>
<dbReference type="RefSeq" id="WP_007691485.1">
    <property type="nucleotide sequence ID" value="NZ_AJRK01000141.1"/>
</dbReference>
<evidence type="ECO:0000313" key="2">
    <source>
        <dbReference type="Proteomes" id="UP000011566"/>
    </source>
</evidence>
<dbReference type="eggNOG" id="arCOG14874">
    <property type="taxonomic scope" value="Archaea"/>
</dbReference>
<evidence type="ECO:0000313" key="1">
    <source>
        <dbReference type="EMBL" id="EMA40141.1"/>
    </source>
</evidence>
<sequence length="153" mass="17303">MGRFAADVQAHFRERLATLAPDFDWTTEHRIGRTPVDVAGESATRLVVVELEWRRADPADNTAKLFRHLAEDVLAGRVDVFQLFTRYYDLANGGVSSKRENAEFVGRTAATTFNGFQYHPLEFELDPPKRGTERPAGWRAVADTAARNVRDRI</sequence>